<dbReference type="Pfam" id="PF14107">
    <property type="entry name" value="DUF4280"/>
    <property type="match status" value="1"/>
</dbReference>
<gene>
    <name evidence="2" type="ORF">CLI86_07620</name>
</gene>
<dbReference type="Pfam" id="PF14021">
    <property type="entry name" value="TNT"/>
    <property type="match status" value="1"/>
</dbReference>
<evidence type="ECO:0000313" key="3">
    <source>
        <dbReference type="Proteomes" id="UP000219259"/>
    </source>
</evidence>
<evidence type="ECO:0000313" key="2">
    <source>
        <dbReference type="EMBL" id="PDP43669.1"/>
    </source>
</evidence>
<dbReference type="InterPro" id="IPR025331">
    <property type="entry name" value="TNT"/>
</dbReference>
<name>A0A2A6E7Z1_TANFO</name>
<dbReference type="AlphaFoldDB" id="A0A2A6E7Z1"/>
<reference evidence="2 3" key="1">
    <citation type="submission" date="2017-09" db="EMBL/GenBank/DDBJ databases">
        <title>Phase variable restriction modification systems are present in the genome sequences of periodontal pathogens Prevotella intermedia, Tannerella forsythia and Porphyromonas gingivalis.</title>
        <authorList>
            <person name="Haigh R.D."/>
            <person name="Crawford L."/>
            <person name="Ralph J."/>
            <person name="Wanford J."/>
            <person name="Vartoukian S.R."/>
            <person name="Hijazib K."/>
            <person name="Wade W."/>
            <person name="Oggioni M.R."/>
        </authorList>
    </citation>
    <scope>NUCLEOTIDE SEQUENCE [LARGE SCALE GENOMIC DNA]</scope>
    <source>
        <strain evidence="2 3">WW11663</strain>
    </source>
</reference>
<dbReference type="Proteomes" id="UP000219259">
    <property type="component" value="Unassembled WGS sequence"/>
</dbReference>
<feature type="domain" description="TNT" evidence="1">
    <location>
        <begin position="375"/>
        <end position="474"/>
    </location>
</feature>
<dbReference type="InterPro" id="IPR025460">
    <property type="entry name" value="DUF4280"/>
</dbReference>
<dbReference type="GO" id="GO:0050135">
    <property type="term" value="F:NADP+ nucleosidase activity"/>
    <property type="evidence" value="ECO:0007669"/>
    <property type="project" value="InterPro"/>
</dbReference>
<evidence type="ECO:0000259" key="1">
    <source>
        <dbReference type="Pfam" id="PF14021"/>
    </source>
</evidence>
<dbReference type="EMBL" id="NSLJ01000016">
    <property type="protein sequence ID" value="PDP43669.1"/>
    <property type="molecule type" value="Genomic_DNA"/>
</dbReference>
<comment type="caution">
    <text evidence="2">The sequence shown here is derived from an EMBL/GenBank/DDBJ whole genome shotgun (WGS) entry which is preliminary data.</text>
</comment>
<organism evidence="2 3">
    <name type="scientific">Tannerella forsythia</name>
    <name type="common">Bacteroides forsythus</name>
    <dbReference type="NCBI Taxonomy" id="28112"/>
    <lineage>
        <taxon>Bacteria</taxon>
        <taxon>Pseudomonadati</taxon>
        <taxon>Bacteroidota</taxon>
        <taxon>Bacteroidia</taxon>
        <taxon>Bacteroidales</taxon>
        <taxon>Tannerellaceae</taxon>
        <taxon>Tannerella</taxon>
    </lineage>
</organism>
<protein>
    <recommendedName>
        <fullName evidence="1">TNT domain-containing protein</fullName>
    </recommendedName>
</protein>
<sequence length="475" mass="51581">MRSLSYSETVIMGEHMCTRMDKVLAVNFDPFGACACCNGSPCTAPVIDWTHVTDKIRLGGNLLLLENSELLCSLGGRIKIFYTLAAASAACGASREEERSFWSKAIDFGKGLGKGLWKGLKGTVTGVIDLGIWAGKYSLPYMLLDPAGFADQLKQDRETLKSLGNLAGKAGTWIYRNSAVNLLANPQDFLAAQQENRAMLETLADKAANMSAEEWGDFAGQVLFEVGTEVATAGGAAALTAVKAADKVVDVAKVANRVDDVLDAVKALDKLDDAADIAKAADKLDDAADAAKALDKAKVPKLEMPVKSKNLFRKPNFDDFVRSIDDSFPSDEIARKAFNLFENDEWGKLEELFKQYNINGGWPPNRGFASSRTITLSPGFEFDRYGGRINRKTGKFEDAGSFIADKETPYGYRSLPSGYEEKPLNSYRVKESIQGVQQGEAIPWFGQEGGGIQYEIPASEGGIDGLLNSGKIERR</sequence>
<proteinExistence type="predicted"/>
<accession>A0A2A6E7Z1</accession>